<dbReference type="OrthoDB" id="193898at2"/>
<dbReference type="InterPro" id="IPR003675">
    <property type="entry name" value="Rce1/LyrA-like_dom"/>
</dbReference>
<dbReference type="GO" id="GO:0004175">
    <property type="term" value="F:endopeptidase activity"/>
    <property type="evidence" value="ECO:0007669"/>
    <property type="project" value="UniProtKB-ARBA"/>
</dbReference>
<dbReference type="EMBL" id="LJOD01000013">
    <property type="protein sequence ID" value="KPE49954.1"/>
    <property type="molecule type" value="Genomic_DNA"/>
</dbReference>
<keyword evidence="1" id="KW-0812">Transmembrane</keyword>
<feature type="domain" description="CAAX prenyl protease 2/Lysostaphin resistance protein A-like" evidence="2">
    <location>
        <begin position="75"/>
        <end position="172"/>
    </location>
</feature>
<dbReference type="PANTHER" id="PTHR39430">
    <property type="entry name" value="MEMBRANE-ASSOCIATED PROTEASE-RELATED"/>
    <property type="match status" value="1"/>
</dbReference>
<reference evidence="3 4" key="1">
    <citation type="journal article" date="2015" name="Genom Data">
        <title>Draft genome sequence of a multidrug-resistant Chryseobacterium indologenes isolate from Malaysia.</title>
        <authorList>
            <person name="Yu C.Y."/>
            <person name="Ang G.Y."/>
            <person name="Cheng H.J."/>
            <person name="Cheong Y.M."/>
            <person name="Yin W.F."/>
            <person name="Chan K.G."/>
        </authorList>
    </citation>
    <scope>NUCLEOTIDE SEQUENCE [LARGE SCALE GENOMIC DNA]</scope>
    <source>
        <strain evidence="3 4">CI_885</strain>
    </source>
</reference>
<dbReference type="PATRIC" id="fig|253.9.peg.1419"/>
<reference evidence="4" key="2">
    <citation type="submission" date="2015-09" db="EMBL/GenBank/DDBJ databases">
        <title>Draft genome sequence of a multidrug-resistant Chryseobacterium indologenes isolate from Malaysia.</title>
        <authorList>
            <person name="Yu C.Y."/>
            <person name="Ang G.Y."/>
            <person name="Chan K.-G."/>
        </authorList>
    </citation>
    <scope>NUCLEOTIDE SEQUENCE [LARGE SCALE GENOMIC DNA]</scope>
    <source>
        <strain evidence="4">CI_885</strain>
    </source>
</reference>
<feature type="transmembrane region" description="Helical" evidence="1">
    <location>
        <begin position="198"/>
        <end position="219"/>
    </location>
</feature>
<comment type="caution">
    <text evidence="3">The sequence shown here is derived from an EMBL/GenBank/DDBJ whole genome shotgun (WGS) entry which is preliminary data.</text>
</comment>
<evidence type="ECO:0000259" key="2">
    <source>
        <dbReference type="Pfam" id="PF02517"/>
    </source>
</evidence>
<name>A0A0N0IUW3_CHRID</name>
<gene>
    <name evidence="3" type="ORF">AOB46_17365</name>
</gene>
<keyword evidence="1" id="KW-0472">Membrane</keyword>
<dbReference type="AlphaFoldDB" id="A0A0N0IUW3"/>
<dbReference type="GO" id="GO:0080120">
    <property type="term" value="P:CAAX-box protein maturation"/>
    <property type="evidence" value="ECO:0007669"/>
    <property type="project" value="UniProtKB-ARBA"/>
</dbReference>
<sequence length="237" mass="27069">MIGLIAELVISWLLLWFIVKQNLSVLGFKPSRSRLTQLFTGIFLAAVCCIIYHVTSKISANNNWKLNQQISFLILLPGLWWVLKSVLFEELIFRGALLYVAIEKLGVKKACLLSAACFGIYHWFSYNAFGNPFQMVIIFVMTSVFGYMLAYAFAVTKSLYLPVGLHLGWNLFNILVFSNGPLGNQILIRANENKPEGILSLIIFLFQIFGLPLLAFWYLKYLKSKDEADHERVKEQT</sequence>
<feature type="transmembrane region" description="Helical" evidence="1">
    <location>
        <begin position="6"/>
        <end position="23"/>
    </location>
</feature>
<feature type="transmembrane region" description="Helical" evidence="1">
    <location>
        <begin position="35"/>
        <end position="55"/>
    </location>
</feature>
<keyword evidence="1" id="KW-1133">Transmembrane helix</keyword>
<feature type="transmembrane region" description="Helical" evidence="1">
    <location>
        <begin position="136"/>
        <end position="154"/>
    </location>
</feature>
<evidence type="ECO:0000313" key="4">
    <source>
        <dbReference type="Proteomes" id="UP000037953"/>
    </source>
</evidence>
<protein>
    <recommendedName>
        <fullName evidence="2">CAAX prenyl protease 2/Lysostaphin resistance protein A-like domain-containing protein</fullName>
    </recommendedName>
</protein>
<organism evidence="3 4">
    <name type="scientific">Chryseobacterium indologenes</name>
    <name type="common">Flavobacterium indologenes</name>
    <dbReference type="NCBI Taxonomy" id="253"/>
    <lineage>
        <taxon>Bacteria</taxon>
        <taxon>Pseudomonadati</taxon>
        <taxon>Bacteroidota</taxon>
        <taxon>Flavobacteriia</taxon>
        <taxon>Flavobacteriales</taxon>
        <taxon>Weeksellaceae</taxon>
        <taxon>Chryseobacterium group</taxon>
        <taxon>Chryseobacterium</taxon>
    </lineage>
</organism>
<evidence type="ECO:0000256" key="1">
    <source>
        <dbReference type="SAM" id="Phobius"/>
    </source>
</evidence>
<accession>A0A0N0IUW3</accession>
<feature type="transmembrane region" description="Helical" evidence="1">
    <location>
        <begin position="70"/>
        <end position="93"/>
    </location>
</feature>
<dbReference type="Pfam" id="PF02517">
    <property type="entry name" value="Rce1-like"/>
    <property type="match status" value="1"/>
</dbReference>
<feature type="transmembrane region" description="Helical" evidence="1">
    <location>
        <begin position="159"/>
        <end position="178"/>
    </location>
</feature>
<dbReference type="Proteomes" id="UP000037953">
    <property type="component" value="Unassembled WGS sequence"/>
</dbReference>
<evidence type="ECO:0000313" key="3">
    <source>
        <dbReference type="EMBL" id="KPE49954.1"/>
    </source>
</evidence>
<dbReference type="RefSeq" id="WP_062701696.1">
    <property type="nucleotide sequence ID" value="NZ_LJOD01000013.1"/>
</dbReference>
<proteinExistence type="predicted"/>
<dbReference type="PANTHER" id="PTHR39430:SF1">
    <property type="entry name" value="PROTEASE"/>
    <property type="match status" value="1"/>
</dbReference>